<dbReference type="SUPFAM" id="SSF56935">
    <property type="entry name" value="Porins"/>
    <property type="match status" value="1"/>
</dbReference>
<dbReference type="Gene3D" id="2.40.170.20">
    <property type="entry name" value="TonB-dependent receptor, beta-barrel domain"/>
    <property type="match status" value="1"/>
</dbReference>
<dbReference type="Gene3D" id="2.170.130.10">
    <property type="entry name" value="TonB-dependent receptor, plug domain"/>
    <property type="match status" value="1"/>
</dbReference>
<feature type="domain" description="TonB-dependent receptor plug" evidence="15">
    <location>
        <begin position="45"/>
        <end position="158"/>
    </location>
</feature>
<evidence type="ECO:0000256" key="6">
    <source>
        <dbReference type="ARBA" id="ARBA00023065"/>
    </source>
</evidence>
<feature type="domain" description="TonB-dependent receptor-like beta-barrel" evidence="14">
    <location>
        <begin position="235"/>
        <end position="670"/>
    </location>
</feature>
<comment type="subcellular location">
    <subcellularLocation>
        <location evidence="1 10">Cell outer membrane</location>
        <topology evidence="1 10">Multi-pass membrane protein</topology>
    </subcellularLocation>
</comment>
<dbReference type="RefSeq" id="WP_129711484.1">
    <property type="nucleotide sequence ID" value="NZ_JBEHFA010000003.1"/>
</dbReference>
<dbReference type="GO" id="GO:0044718">
    <property type="term" value="P:siderophore transmembrane transport"/>
    <property type="evidence" value="ECO:0007669"/>
    <property type="project" value="TreeGrafter"/>
</dbReference>
<dbReference type="CDD" id="cd01347">
    <property type="entry name" value="ligand_gated_channel"/>
    <property type="match status" value="1"/>
</dbReference>
<keyword evidence="6" id="KW-0406">Ion transport</keyword>
<dbReference type="Pfam" id="PF07715">
    <property type="entry name" value="Plug"/>
    <property type="match status" value="1"/>
</dbReference>
<dbReference type="OrthoDB" id="9764669at2"/>
<dbReference type="Proteomes" id="UP001138460">
    <property type="component" value="Unassembled WGS sequence"/>
</dbReference>
<dbReference type="PANTHER" id="PTHR30069:SF53">
    <property type="entry name" value="COLICIN I RECEPTOR-RELATED"/>
    <property type="match status" value="1"/>
</dbReference>
<dbReference type="InterPro" id="IPR010917">
    <property type="entry name" value="TonB_rcpt_CS"/>
</dbReference>
<evidence type="ECO:0000259" key="15">
    <source>
        <dbReference type="Pfam" id="PF07715"/>
    </source>
</evidence>
<evidence type="ECO:0000313" key="16">
    <source>
        <dbReference type="EMBL" id="RYC44816.1"/>
    </source>
</evidence>
<keyword evidence="3 10" id="KW-1134">Transmembrane beta strand</keyword>
<dbReference type="PANTHER" id="PTHR30069">
    <property type="entry name" value="TONB-DEPENDENT OUTER MEMBRANE RECEPTOR"/>
    <property type="match status" value="1"/>
</dbReference>
<dbReference type="PROSITE" id="PS01156">
    <property type="entry name" value="TONB_DEPENDENT_REC_2"/>
    <property type="match status" value="1"/>
</dbReference>
<evidence type="ECO:0000256" key="2">
    <source>
        <dbReference type="ARBA" id="ARBA00022448"/>
    </source>
</evidence>
<evidence type="ECO:0000256" key="3">
    <source>
        <dbReference type="ARBA" id="ARBA00022452"/>
    </source>
</evidence>
<dbReference type="InterPro" id="IPR012910">
    <property type="entry name" value="Plug_dom"/>
</dbReference>
<evidence type="ECO:0000256" key="9">
    <source>
        <dbReference type="ARBA" id="ARBA00023237"/>
    </source>
</evidence>
<feature type="short sequence motif" description="TonB C-terminal box" evidence="11">
    <location>
        <begin position="697"/>
        <end position="714"/>
    </location>
</feature>
<dbReference type="EMBL" id="NWTM01000001">
    <property type="protein sequence ID" value="RYC44816.1"/>
    <property type="molecule type" value="Genomic_DNA"/>
</dbReference>
<dbReference type="InterPro" id="IPR039426">
    <property type="entry name" value="TonB-dep_rcpt-like"/>
</dbReference>
<keyword evidence="5 13" id="KW-0732">Signal</keyword>
<dbReference type="GO" id="GO:0009279">
    <property type="term" value="C:cell outer membrane"/>
    <property type="evidence" value="ECO:0007669"/>
    <property type="project" value="UniProtKB-SubCell"/>
</dbReference>
<dbReference type="AlphaFoldDB" id="A0A9X8P5T3"/>
<evidence type="ECO:0000313" key="17">
    <source>
        <dbReference type="Proteomes" id="UP001138460"/>
    </source>
</evidence>
<comment type="similarity">
    <text evidence="10 12">Belongs to the TonB-dependent receptor family.</text>
</comment>
<evidence type="ECO:0000256" key="10">
    <source>
        <dbReference type="PROSITE-ProRule" id="PRU01360"/>
    </source>
</evidence>
<evidence type="ECO:0000256" key="12">
    <source>
        <dbReference type="RuleBase" id="RU003357"/>
    </source>
</evidence>
<dbReference type="InterPro" id="IPR036942">
    <property type="entry name" value="Beta-barrel_TonB_sf"/>
</dbReference>
<gene>
    <name evidence="16" type="ORF">CLR69_07350</name>
</gene>
<feature type="signal peptide" evidence="13">
    <location>
        <begin position="1"/>
        <end position="24"/>
    </location>
</feature>
<keyword evidence="2 10" id="KW-0813">Transport</keyword>
<comment type="caution">
    <text evidence="16">The sequence shown here is derived from an EMBL/GenBank/DDBJ whole genome shotgun (WGS) entry which is preliminary data.</text>
</comment>
<reference evidence="16 17" key="1">
    <citation type="journal article" date="2018" name="Syst. Appl. Microbiol.">
        <title>Pectobacterium zantedeschiae sp. nov. a new species of a soft rot pathogen isolated from Calla lily (Zantedeschia spp.).</title>
        <authorList>
            <person name="Waleron M."/>
            <person name="Misztak A."/>
            <person name="Waleron M."/>
            <person name="Franczuk M."/>
            <person name="Jonca J."/>
            <person name="Wielgomas B."/>
            <person name="Mikicinski A."/>
            <person name="Popovic T."/>
            <person name="Waleron K."/>
        </authorList>
    </citation>
    <scope>NUCLEOTIDE SEQUENCE [LARGE SCALE GENOMIC DNA]</scope>
    <source>
        <strain evidence="16 17">9M</strain>
    </source>
</reference>
<protein>
    <submittedName>
        <fullName evidence="16">TonB-dependent receptor</fullName>
    </submittedName>
</protein>
<keyword evidence="9 10" id="KW-0998">Cell outer membrane</keyword>
<feature type="chain" id="PRO_5040792490" evidence="13">
    <location>
        <begin position="25"/>
        <end position="714"/>
    </location>
</feature>
<dbReference type="InterPro" id="IPR000531">
    <property type="entry name" value="Beta-barrel_TonB"/>
</dbReference>
<evidence type="ECO:0000256" key="11">
    <source>
        <dbReference type="PROSITE-ProRule" id="PRU10144"/>
    </source>
</evidence>
<proteinExistence type="inferred from homology"/>
<dbReference type="InterPro" id="IPR037066">
    <property type="entry name" value="Plug_dom_sf"/>
</dbReference>
<evidence type="ECO:0000259" key="14">
    <source>
        <dbReference type="Pfam" id="PF00593"/>
    </source>
</evidence>
<sequence>MNGNSLINLKNAVALALAATAANAAIAAGSDDVLVVTASGYEKKLTNAPASISVVSEEELSQKSYHDLGEALSGVEGVDVRSGTGKTGGLDISIRGMPSSYTLILIDGVRQNASGDTTPNGFDTMNTAVMPPLSAIERIEVIRGPMSTLYGSDAIGGVVNIITKKDSKQWRGSVNLSHTVQEHRKWGDSSTLGFYTSGPLVNDQFSLALRGNVEHRQGSSITSLSGTGDTRVPFPTKTDNYTVGGKLNFKTSDANTLWVDGDISRQTYDNRSSQLGPIGVGGGGYLDELRFERNKLAIGHDTDLSFGRWSSNLSYAVTENKGRLLTPRVLNTANASLSGRDRELKNTNTIFDSMLVSPVGEDHLLTVGGQFWDARLKDGIVLANSGETFEQKSWSLYAEDDWQLLDPLSLTLGARYEKHDSFGGHLSPRAYLVWNVADDWTVKGGVSTGYKTPSLAQLHNGVSGVAGNGWSTVLGNPNLKPEESTNFETGLYYENAANVKANITGFVNNYKNKIDSYTISSNRITLPNGRVVTESVGSSRNIGKARTQGVEFATSFPVVVPELTLGLNYTYTRSEQIGGDNPGAALTNTAKHMANARLNWQIDEQWATWLAAEYHGKTPRFLSNYANLSDDEKLVYNARGANLKAWTVMNLGASYKVTKDVTLNGTVNNLLDKDFSQVQSYNGYYAGDYFDSSRSTTGYVTPGRNYWMSVNVNF</sequence>
<evidence type="ECO:0000256" key="13">
    <source>
        <dbReference type="SAM" id="SignalP"/>
    </source>
</evidence>
<evidence type="ECO:0000256" key="5">
    <source>
        <dbReference type="ARBA" id="ARBA00022729"/>
    </source>
</evidence>
<accession>A0A9X8P5T3</accession>
<organism evidence="16 17">
    <name type="scientific">Pectobacterium zantedeschiae</name>
    <dbReference type="NCBI Taxonomy" id="2034769"/>
    <lineage>
        <taxon>Bacteria</taxon>
        <taxon>Pseudomonadati</taxon>
        <taxon>Pseudomonadota</taxon>
        <taxon>Gammaproteobacteria</taxon>
        <taxon>Enterobacterales</taxon>
        <taxon>Pectobacteriaceae</taxon>
        <taxon>Pectobacterium</taxon>
    </lineage>
</organism>
<evidence type="ECO:0000256" key="7">
    <source>
        <dbReference type="ARBA" id="ARBA00023077"/>
    </source>
</evidence>
<evidence type="ECO:0000256" key="4">
    <source>
        <dbReference type="ARBA" id="ARBA00022692"/>
    </source>
</evidence>
<keyword evidence="16" id="KW-0675">Receptor</keyword>
<dbReference type="NCBIfam" id="NF010012">
    <property type="entry name" value="PRK13486.1"/>
    <property type="match status" value="1"/>
</dbReference>
<evidence type="ECO:0000256" key="1">
    <source>
        <dbReference type="ARBA" id="ARBA00004571"/>
    </source>
</evidence>
<name>A0A9X8P5T3_9GAMM</name>
<keyword evidence="7 12" id="KW-0798">TonB box</keyword>
<keyword evidence="8 10" id="KW-0472">Membrane</keyword>
<keyword evidence="17" id="KW-1185">Reference proteome</keyword>
<evidence type="ECO:0000256" key="8">
    <source>
        <dbReference type="ARBA" id="ARBA00023136"/>
    </source>
</evidence>
<dbReference type="PROSITE" id="PS52016">
    <property type="entry name" value="TONB_DEPENDENT_REC_3"/>
    <property type="match status" value="1"/>
</dbReference>
<dbReference type="GO" id="GO:0015344">
    <property type="term" value="F:siderophore uptake transmembrane transporter activity"/>
    <property type="evidence" value="ECO:0007669"/>
    <property type="project" value="TreeGrafter"/>
</dbReference>
<dbReference type="Pfam" id="PF00593">
    <property type="entry name" value="TonB_dep_Rec_b-barrel"/>
    <property type="match status" value="1"/>
</dbReference>
<keyword evidence="4 10" id="KW-0812">Transmembrane</keyword>